<protein>
    <submittedName>
        <fullName evidence="1">Uncharacterized protein</fullName>
    </submittedName>
</protein>
<reference evidence="1 2" key="1">
    <citation type="submission" date="2018-01" db="EMBL/GenBank/DDBJ databases">
        <title>Genomic Encyclopedia of Archaeal and Bacterial Type Strains, Phase II (KMG-II): from individual species to whole genera.</title>
        <authorList>
            <person name="Goeker M."/>
        </authorList>
    </citation>
    <scope>NUCLEOTIDE SEQUENCE [LARGE SCALE GENOMIC DNA]</scope>
    <source>
        <strain evidence="1 2">DSM 17023</strain>
    </source>
</reference>
<keyword evidence="2" id="KW-1185">Reference proteome</keyword>
<dbReference type="Proteomes" id="UP000236959">
    <property type="component" value="Unassembled WGS sequence"/>
</dbReference>
<comment type="caution">
    <text evidence="1">The sequence shown here is derived from an EMBL/GenBank/DDBJ whole genome shotgun (WGS) entry which is preliminary data.</text>
</comment>
<sequence>MPLYMDNAYRDAKEKIFEENRESVKKQVLEAFGEAKGRAIFDGLFSRNDDKDTVASPHRRKRAG</sequence>
<evidence type="ECO:0000313" key="2">
    <source>
        <dbReference type="Proteomes" id="UP000236959"/>
    </source>
</evidence>
<dbReference type="EMBL" id="PPCN01000007">
    <property type="protein sequence ID" value="POF30249.1"/>
    <property type="molecule type" value="Genomic_DNA"/>
</dbReference>
<name>A0A2S3US01_9HYPH</name>
<accession>A0A2S3US01</accession>
<proteinExistence type="predicted"/>
<organism evidence="1 2">
    <name type="scientific">Roseibium marinum</name>
    <dbReference type="NCBI Taxonomy" id="281252"/>
    <lineage>
        <taxon>Bacteria</taxon>
        <taxon>Pseudomonadati</taxon>
        <taxon>Pseudomonadota</taxon>
        <taxon>Alphaproteobacteria</taxon>
        <taxon>Hyphomicrobiales</taxon>
        <taxon>Stappiaceae</taxon>
        <taxon>Roseibium</taxon>
    </lineage>
</organism>
<evidence type="ECO:0000313" key="1">
    <source>
        <dbReference type="EMBL" id="POF30249.1"/>
    </source>
</evidence>
<dbReference type="AlphaFoldDB" id="A0A2S3US01"/>
<gene>
    <name evidence="1" type="ORF">CLV41_107280</name>
</gene>